<gene>
    <name evidence="1" type="ORF">KF715C_pB610</name>
</gene>
<accession>A0A1L7NP03</accession>
<geneLocation type="plasmid" evidence="2">
    <name>pkf715b dna</name>
</geneLocation>
<protein>
    <submittedName>
        <fullName evidence="1">Uncharacterized protein</fullName>
    </submittedName>
</protein>
<evidence type="ECO:0000313" key="1">
    <source>
        <dbReference type="EMBL" id="BAW27167.1"/>
    </source>
</evidence>
<reference evidence="1 2" key="1">
    <citation type="submission" date="2015-11" db="EMBL/GenBank/DDBJ databases">
        <title>Complete genome sequencing of a biphenyl-degrading bacterium, Pseudomonas putida KF715 (=NBRC110667).</title>
        <authorList>
            <person name="Suenaga H."/>
            <person name="Fujihara N."/>
            <person name="Watanabe T."/>
            <person name="Hirose J."/>
            <person name="Kimura N."/>
            <person name="Yamazoe A."/>
            <person name="Hosoyama A."/>
            <person name="Shimodaira J."/>
            <person name="Furukawa K."/>
        </authorList>
    </citation>
    <scope>NUCLEOTIDE SEQUENCE [LARGE SCALE GENOMIC DNA]</scope>
    <source>
        <strain evidence="1 2">KF715</strain>
        <plasmid evidence="2">Plasmid pkf715b dna</plasmid>
    </source>
</reference>
<dbReference type="AlphaFoldDB" id="A0A1L7NP03"/>
<organism evidence="1 2">
    <name type="scientific">Pseudomonas putida</name>
    <name type="common">Arthrobacter siderocapsulatus</name>
    <dbReference type="NCBI Taxonomy" id="303"/>
    <lineage>
        <taxon>Bacteria</taxon>
        <taxon>Pseudomonadati</taxon>
        <taxon>Pseudomonadota</taxon>
        <taxon>Gammaproteobacteria</taxon>
        <taxon>Pseudomonadales</taxon>
        <taxon>Pseudomonadaceae</taxon>
        <taxon>Pseudomonas</taxon>
    </lineage>
</organism>
<dbReference type="RefSeq" id="WP_080574931.1">
    <property type="nucleotide sequence ID" value="NZ_AP015031.1"/>
</dbReference>
<keyword evidence="1" id="KW-0614">Plasmid</keyword>
<sequence>MITGIALGCDYQGRHFGASYPDAQCVDGFLWDEDSCDEPGGALRHGGDIPCPKCNSAAHASYFATEEAGLAPAPGQNDRQGALRLISSHVCRWTVNYSIPSDPMKEMTL</sequence>
<dbReference type="EMBL" id="AP015031">
    <property type="protein sequence ID" value="BAW27167.1"/>
    <property type="molecule type" value="Genomic_DNA"/>
</dbReference>
<evidence type="ECO:0000313" key="2">
    <source>
        <dbReference type="Proteomes" id="UP000218731"/>
    </source>
</evidence>
<dbReference type="Proteomes" id="UP000218731">
    <property type="component" value="Plasmid pKF715B"/>
</dbReference>
<proteinExistence type="predicted"/>
<name>A0A1L7NP03_PSEPU</name>